<accession>X1AQU9</accession>
<sequence>TDIRGNPIQYVNDKCKITAPGLIASNGIRHEELLKSLKSNEILRNSKTV</sequence>
<evidence type="ECO:0000313" key="1">
    <source>
        <dbReference type="EMBL" id="GAG85154.1"/>
    </source>
</evidence>
<comment type="caution">
    <text evidence="1">The sequence shown here is derived from an EMBL/GenBank/DDBJ whole genome shotgun (WGS) entry which is preliminary data.</text>
</comment>
<proteinExistence type="predicted"/>
<protein>
    <submittedName>
        <fullName evidence="1">Uncharacterized protein</fullName>
    </submittedName>
</protein>
<name>X1AQU9_9ZZZZ</name>
<gene>
    <name evidence="1" type="ORF">S01H4_34135</name>
</gene>
<reference evidence="1" key="1">
    <citation type="journal article" date="2014" name="Front. Microbiol.">
        <title>High frequency of phylogenetically diverse reductive dehalogenase-homologous genes in deep subseafloor sedimentary metagenomes.</title>
        <authorList>
            <person name="Kawai M."/>
            <person name="Futagami T."/>
            <person name="Toyoda A."/>
            <person name="Takaki Y."/>
            <person name="Nishi S."/>
            <person name="Hori S."/>
            <person name="Arai W."/>
            <person name="Tsubouchi T."/>
            <person name="Morono Y."/>
            <person name="Uchiyama I."/>
            <person name="Ito T."/>
            <person name="Fujiyama A."/>
            <person name="Inagaki F."/>
            <person name="Takami H."/>
        </authorList>
    </citation>
    <scope>NUCLEOTIDE SEQUENCE</scope>
    <source>
        <strain evidence="1">Expedition CK06-06</strain>
    </source>
</reference>
<organism evidence="1">
    <name type="scientific">marine sediment metagenome</name>
    <dbReference type="NCBI Taxonomy" id="412755"/>
    <lineage>
        <taxon>unclassified sequences</taxon>
        <taxon>metagenomes</taxon>
        <taxon>ecological metagenomes</taxon>
    </lineage>
</organism>
<feature type="non-terminal residue" evidence="1">
    <location>
        <position position="1"/>
    </location>
</feature>
<dbReference type="EMBL" id="BART01018039">
    <property type="protein sequence ID" value="GAG85154.1"/>
    <property type="molecule type" value="Genomic_DNA"/>
</dbReference>
<dbReference type="AlphaFoldDB" id="X1AQU9"/>